<dbReference type="Proteomes" id="UP001497623">
    <property type="component" value="Unassembled WGS sequence"/>
</dbReference>
<proteinExistence type="inferred from homology"/>
<gene>
    <name evidence="3" type="ORF">MNOR_LOCUS27130</name>
</gene>
<dbReference type="PANTHER" id="PTHR16255">
    <property type="entry name" value="REQUIRED FOR MEIOTIC NUCLEAR DIVISION PROTEIN 1 HOMOLOG"/>
    <property type="match status" value="1"/>
</dbReference>
<organism evidence="3 4">
    <name type="scientific">Meganyctiphanes norvegica</name>
    <name type="common">Northern krill</name>
    <name type="synonym">Thysanopoda norvegica</name>
    <dbReference type="NCBI Taxonomy" id="48144"/>
    <lineage>
        <taxon>Eukaryota</taxon>
        <taxon>Metazoa</taxon>
        <taxon>Ecdysozoa</taxon>
        <taxon>Arthropoda</taxon>
        <taxon>Crustacea</taxon>
        <taxon>Multicrustacea</taxon>
        <taxon>Malacostraca</taxon>
        <taxon>Eumalacostraca</taxon>
        <taxon>Eucarida</taxon>
        <taxon>Euphausiacea</taxon>
        <taxon>Euphausiidae</taxon>
        <taxon>Meganyctiphanes</taxon>
    </lineage>
</organism>
<evidence type="ECO:0000313" key="4">
    <source>
        <dbReference type="Proteomes" id="UP001497623"/>
    </source>
</evidence>
<reference evidence="3 4" key="1">
    <citation type="submission" date="2024-05" db="EMBL/GenBank/DDBJ databases">
        <authorList>
            <person name="Wallberg A."/>
        </authorList>
    </citation>
    <scope>NUCLEOTIDE SEQUENCE [LARGE SCALE GENOMIC DNA]</scope>
</reference>
<dbReference type="GO" id="GO:0005739">
    <property type="term" value="C:mitochondrion"/>
    <property type="evidence" value="ECO:0007669"/>
    <property type="project" value="UniProtKB-ARBA"/>
</dbReference>
<dbReference type="GO" id="GO:0070131">
    <property type="term" value="P:positive regulation of mitochondrial translation"/>
    <property type="evidence" value="ECO:0007669"/>
    <property type="project" value="TreeGrafter"/>
</dbReference>
<evidence type="ECO:0000259" key="2">
    <source>
        <dbReference type="Pfam" id="PF02582"/>
    </source>
</evidence>
<evidence type="ECO:0000313" key="3">
    <source>
        <dbReference type="EMBL" id="CAL4133141.1"/>
    </source>
</evidence>
<accession>A0AAV2RSR3</accession>
<dbReference type="Pfam" id="PF02582">
    <property type="entry name" value="DUF155"/>
    <property type="match status" value="1"/>
</dbReference>
<dbReference type="AlphaFoldDB" id="A0AAV2RSR3"/>
<dbReference type="PANTHER" id="PTHR16255:SF1">
    <property type="entry name" value="REQUIRED FOR MEIOTIC NUCLEAR DIVISION PROTEIN 1 HOMOLOG"/>
    <property type="match status" value="1"/>
</dbReference>
<feature type="domain" description="DUF155" evidence="2">
    <location>
        <begin position="305"/>
        <end position="481"/>
    </location>
</feature>
<dbReference type="InterPro" id="IPR051624">
    <property type="entry name" value="RMD1/Sad1-interacting"/>
</dbReference>
<feature type="non-terminal residue" evidence="3">
    <location>
        <position position="528"/>
    </location>
</feature>
<dbReference type="EMBL" id="CAXKWB010028069">
    <property type="protein sequence ID" value="CAL4133141.1"/>
    <property type="molecule type" value="Genomic_DNA"/>
</dbReference>
<dbReference type="InterPro" id="IPR003734">
    <property type="entry name" value="DUF155"/>
</dbReference>
<keyword evidence="4" id="KW-1185">Reference proteome</keyword>
<name>A0AAV2RSR3_MEGNR</name>
<comment type="caution">
    <text evidence="3">The sequence shown here is derived from an EMBL/GenBank/DDBJ whole genome shotgun (WGS) entry which is preliminary data.</text>
</comment>
<sequence length="528" mass="60494">MCGVWSPKYPKLAQRASQSIMGAALNGISNVLTTISGSVVIFDMSSTHFNNIIFKNTHRYRDKIISSFSKDSTLSLPSGRNPAPSAVYQRNAHNSYKASLVKSSHWEEIMSEFYSLSTKGITNIEQPKSASTIPIVIGPVRVCCHHTNQLFIKNPSRAGNLEGKYSILSLKKSKKNPELRAKPSLGILKICSRKSLIFQNCLPLPVHINYNIIYDPHIYTMSRKYIIDNAMQTKLAKATVFIKAQGMISNDLCGQNIYRWSSDLILNMRLRYIFSGITLIFHLSDATDVLHMVATYQIDSANREIYFFREGSAVFWNVSEIERKNVLRFLKKYERGKYDKEIVDEESESLSYTFSETSVKTKLVKDRIILNTEGQTDMEKYTFSNALAQSVKLGIWEANLDKYIDNIEFVSEELRKKGRVVLSQEKVLQRMGQLFALRHLVNLSSDLLDVPDFYWDHPELELLYKKTCNHLSITQRTTVMNEKINHCLELMELLKSSLSEAHAARLEWIIIILIMVEVGFELFHVIEK</sequence>
<protein>
    <recommendedName>
        <fullName evidence="2">DUF155 domain-containing protein</fullName>
    </recommendedName>
</protein>
<comment type="similarity">
    <text evidence="1">Belongs to the RMD1/sif2 family.</text>
</comment>
<evidence type="ECO:0000256" key="1">
    <source>
        <dbReference type="ARBA" id="ARBA00008306"/>
    </source>
</evidence>